<evidence type="ECO:0000313" key="3">
    <source>
        <dbReference type="Proteomes" id="UP000176355"/>
    </source>
</evidence>
<dbReference type="InterPro" id="IPR014509">
    <property type="entry name" value="YjdF-like"/>
</dbReference>
<reference evidence="2 3" key="1">
    <citation type="journal article" date="2016" name="Nat. Commun.">
        <title>Thousands of microbial genomes shed light on interconnected biogeochemical processes in an aquifer system.</title>
        <authorList>
            <person name="Anantharaman K."/>
            <person name="Brown C.T."/>
            <person name="Hug L.A."/>
            <person name="Sharon I."/>
            <person name="Castelle C.J."/>
            <person name="Probst A.J."/>
            <person name="Thomas B.C."/>
            <person name="Singh A."/>
            <person name="Wilkins M.J."/>
            <person name="Karaoz U."/>
            <person name="Brodie E.L."/>
            <person name="Williams K.H."/>
            <person name="Hubbard S.S."/>
            <person name="Banfield J.F."/>
        </authorList>
    </citation>
    <scope>NUCLEOTIDE SEQUENCE [LARGE SCALE GENOMIC DNA]</scope>
</reference>
<proteinExistence type="predicted"/>
<keyword evidence="1" id="KW-0472">Membrane</keyword>
<feature type="transmembrane region" description="Helical" evidence="1">
    <location>
        <begin position="65"/>
        <end position="85"/>
    </location>
</feature>
<dbReference type="Pfam" id="PF09997">
    <property type="entry name" value="DUF2238"/>
    <property type="match status" value="1"/>
</dbReference>
<accession>A0A1G2P654</accession>
<evidence type="ECO:0000313" key="2">
    <source>
        <dbReference type="EMBL" id="OHA43835.1"/>
    </source>
</evidence>
<sequence>MKTKIFYLTFFSFSLLAILYAAAIAYGLFFYWRWFDIPMHFLGGFFAAGVASWFFFNKFQNRREIFLATFFGALIIAAIWELFEYFTGLTFVAYGSYVFDTVKDYAMDALGALLAYLITYPPRHS</sequence>
<dbReference type="EMBL" id="MHSL01000017">
    <property type="protein sequence ID" value="OHA43835.1"/>
    <property type="molecule type" value="Genomic_DNA"/>
</dbReference>
<keyword evidence="1" id="KW-0812">Transmembrane</keyword>
<keyword evidence="1" id="KW-1133">Transmembrane helix</keyword>
<comment type="caution">
    <text evidence="2">The sequence shown here is derived from an EMBL/GenBank/DDBJ whole genome shotgun (WGS) entry which is preliminary data.</text>
</comment>
<evidence type="ECO:0008006" key="4">
    <source>
        <dbReference type="Google" id="ProtNLM"/>
    </source>
</evidence>
<evidence type="ECO:0000256" key="1">
    <source>
        <dbReference type="SAM" id="Phobius"/>
    </source>
</evidence>
<organism evidence="2 3">
    <name type="scientific">Candidatus Taylorbacteria bacterium RIFCSPLOWO2_12_FULL_44_15c</name>
    <dbReference type="NCBI Taxonomy" id="1802333"/>
    <lineage>
        <taxon>Bacteria</taxon>
        <taxon>Candidatus Tayloriibacteriota</taxon>
    </lineage>
</organism>
<gene>
    <name evidence="2" type="ORF">A3G03_03030</name>
</gene>
<protein>
    <recommendedName>
        <fullName evidence="4">VanZ-like domain-containing protein</fullName>
    </recommendedName>
</protein>
<feature type="transmembrane region" description="Helical" evidence="1">
    <location>
        <begin position="7"/>
        <end position="31"/>
    </location>
</feature>
<name>A0A1G2P654_9BACT</name>
<dbReference type="AlphaFoldDB" id="A0A1G2P654"/>
<feature type="transmembrane region" description="Helical" evidence="1">
    <location>
        <begin position="37"/>
        <end position="56"/>
    </location>
</feature>
<dbReference type="Proteomes" id="UP000176355">
    <property type="component" value="Unassembled WGS sequence"/>
</dbReference>